<dbReference type="CDD" id="cd12117">
    <property type="entry name" value="A_NRPS_Srf_like"/>
    <property type="match status" value="1"/>
</dbReference>
<dbReference type="Gene3D" id="3.40.50.980">
    <property type="match status" value="4"/>
</dbReference>
<dbReference type="CDD" id="cd19531">
    <property type="entry name" value="LCL_NRPS-like"/>
    <property type="match status" value="1"/>
</dbReference>
<dbReference type="InterPro" id="IPR010071">
    <property type="entry name" value="AA_adenyl_dom"/>
</dbReference>
<dbReference type="Gene3D" id="3.30.559.10">
    <property type="entry name" value="Chloramphenicol acetyltransferase-like domain"/>
    <property type="match status" value="4"/>
</dbReference>
<dbReference type="PROSITE" id="PS00012">
    <property type="entry name" value="PHOSPHOPANTETHEINE"/>
    <property type="match status" value="1"/>
</dbReference>
<evidence type="ECO:0000256" key="1">
    <source>
        <dbReference type="ARBA" id="ARBA00001957"/>
    </source>
</evidence>
<gene>
    <name evidence="8" type="ORF">ACH407_29750</name>
</gene>
<dbReference type="SMART" id="SM01294">
    <property type="entry name" value="PKS_PP_betabranch"/>
    <property type="match status" value="1"/>
</dbReference>
<dbReference type="Gene3D" id="2.30.38.10">
    <property type="entry name" value="Luciferase, Domain 3"/>
    <property type="match status" value="2"/>
</dbReference>
<dbReference type="InterPro" id="IPR006162">
    <property type="entry name" value="Ppantetheine_attach_site"/>
</dbReference>
<dbReference type="PROSITE" id="PS50075">
    <property type="entry name" value="CARRIER"/>
    <property type="match status" value="2"/>
</dbReference>
<dbReference type="InterPro" id="IPR020806">
    <property type="entry name" value="PKS_PP-bd"/>
</dbReference>
<dbReference type="PANTHER" id="PTHR45527:SF1">
    <property type="entry name" value="FATTY ACID SYNTHASE"/>
    <property type="match status" value="1"/>
</dbReference>
<feature type="region of interest" description="Disordered" evidence="6">
    <location>
        <begin position="983"/>
        <end position="1008"/>
    </location>
</feature>
<evidence type="ECO:0000313" key="8">
    <source>
        <dbReference type="EMBL" id="MFI1717726.1"/>
    </source>
</evidence>
<comment type="cofactor">
    <cofactor evidence="1">
        <name>pantetheine 4'-phosphate</name>
        <dbReference type="ChEBI" id="CHEBI:47942"/>
    </cofactor>
</comment>
<dbReference type="InterPro" id="IPR036736">
    <property type="entry name" value="ACP-like_sf"/>
</dbReference>
<sequence>MTQPDEKFASVPAHLQAELLRRLAGESASEERPIPTVPRDGLLPMSSAQERLWFLAELEPDSAEYNTLRALRLRGDLDTAALTAALDQVVRRHETLRTTFDAPAGRGVQVVHEHTAQDLPTVDVSGPGAEAAVERFLATEMNEPFDLRHGPLLRATLLRVDDREHVLVLAMHHIVCDGWSTGRLLGELAAGYEAAVGGTTAALPPVPVQYADYAAWERERAAGLDEELAHWRDRLAGMRTAELPTDRPRPPVRTPAGATLPVEIPADVLDRLRELSRGQDATLFMALVTVTKVLLARYCGETDVAVGTVTLGRQRPELENLIGFFINTVVLRSQVDESLSFTELLGRVRTGLLEAFAHDEVPFQRLVEALRPDRDASRPPLVQVMVNLQNMADTLPAFRGLDVTEIQPPVDVAKLDLTFDFYEDASSLVCYLEYSTDLFDRATVERLGGHLVTLLRAVAEESTAPLAGLSMLPADELRTLTADWQGPALEVPAARTLHEIFDEQAARTPGSVAVSDGSRRLTFAELAERANRLAHHLVAAGVRPGVLTGVCLDRGVDAMVALLAVLKAGGAFVPLDPEHPAGRLAMMLEDAATPVLITDSTAVGEGPWTTVRLDTDQDAIARRPATPPVTAAGPDDLAYVVYTSGSTGRPKGVMVSHRNAAHMMRAWDDRYDLTGLRGRSLSVSSLAVDLFLGDFLMSAMYGGEMVICPAEVITDPPALAALISEVRPQLLVTTPSLAKAIAQELSWTGGRADSLRVLAVGSEAWLADDAAAVLELLSPEAVVTNNYGATETTVDSTTYRLRAGEPVGTAIVPVGRPLGNTRTYVLDSRLRPVPVGVPGEIHIGGDGVAQGYWNRPELTAQRFLDDPFTGGRLYRTGDIGRWRPDGDVEYLGRADDQVKVRGFRVELGEVEAAMLRHPGIAAAAAAVRPDPAGRDRLVGYLTADGTAPTLTELRAFLAGIVPDPAIPSALVVLDELPMTPSGTLDRKALPTPTATDHAPAGHVPPRDRTESELAAIWAEVLGLAPGTVGADDNFFELGGDSIVGLQVVSKARRAGLRLTAKQIFQYQTVADLAAVVRATEERAAEEWAGDGRAPRTPATAVGDVPLTPVQHWYFEQYPRGAGHFNQSMFVELAPGTDPAALRTAVTALLDHHDALRLRAVPADGSWRQHCAPAETGEPFRTVDLSGLDREARERAVHEAVTAAQTGFRLDTGPLLAAVLLTGAPGPDRLFVTAHHLVVDGVTWRVLLSDLELAHEQAARGLPVGLPEKTTSFREWSRRLTEAAASGRFDDERPYWQAVEAASTTCPPLPGDTTAPLPADGAASGTHAHAGVAPDAHADTAPDAHTDTAPDTLAHARTVEAGLDAELTRALLRDVPAAYRTQVNDVLLTALAAVLTEWTGGDAVAVELEGHGRENLFDDVDLSRTAGWFTTLFPVVLPVPGEDWGTRIKAVKETLRAVPEAGIGYGALRHLTANSGLGGARCQVGFNYHGHFDVATGDGLLRAWQPSPVPDRGADLTRPNLLEVTGMVRDGRLEFSWEYSAALHDEATIAGLAERFTTALADIVAHCSRAGGCTPSDFPLAGLDQAGVDRIAGDGRMVEDVYPLTPMQSGLLFHSLDAHEEDIYLTHVGLVLDGVPDPALLVEAWQRVVDRTPVLRTAIADAEGGRPLQVVHRDVRVPAVIEDWSELTEAQQQDRIRLLAEAPSEPLDLSRPPLLRLHLARLSASAVHLRCSSHHLLLDGWSFADVLGEVFAEHAALRGREVAPPRPRRPFREYVRWLGEQDTAAAQAYWTGLLAGFSAPTALPYDRPPLRSHQSRDTGHIDLALTAEETGRLEGFAREARVTVNTLIQGAWALLLSRYSGDRQVCFGTTVGGRPAELPGSDGMVGLFINTLPARLTVSPDRELRAWLREIQEQQVDGRQFAYASLAQVRNWAAIPAGTDLFDSCVVFENFPYDEHAAERHGLEVRSLAGLETSNFPLTCVAHLVDGLHLRLGYDPRLFDDDTAGRFADHLLGILDAMVAAPDAALRDLPTVRGAERHRLVEEFNGTPSGYPERCLHELFAEVAREHPDRFAVVAGDTRLTYAELDARSDRLAHDLVGRGVGPEVPVGICLPGGAEMITAMLGVLKAGGAYVPLDPGYPSERLAYLFRDSGVPVLLTSAALAPGLPPTGAEVLFVDDLRPGPVAGPPPSRTVPDNLAVLVYTSGSTGVPKAGMVTHRGLVRLVRAAGEHTFGDAATIAQHHSISFDAAQNELWQALLSGACLAVRPGDFRSVDELDKFLRDHEVQAMSFAAGFFHAVADTDPGILAGLRKVVVGGEALSAPHCARVLDRLPDLRIVNAYGPTECSVTATCFPVERGGRPGRTVPVGRPTADTRVYLLDRDLQVVPVGVAGEAYLAGDGVSRGYRDRPAMTAERFLPDPFGKPGSRMYRTGDLMRWRPDGTLEFVGRTDDQVKLRGYRIELGEIEQALAEHPDVARAAVVVREDQPGRRRLVGYVVSEQDPAELTSYLASRLPEYMVPAVLVRLDRIPLTPHGKVDRRALPEPATAAAGRASVEPRTPDERTMAAIWAEVLGVERVGVTDDFFDLGGDSILSIQVVFKSRRAGLQVSSSDLFRHPTVERLVAAAGRDRRVAATQRAEAGEVPLTPIQYEFFARNTVAPHHLAQSVHVELAADTDETALRAALAAVVAHHDALRMRYVRDERGRWSQRNAEAETGELFERHDLSGLPDEELPPAMDRLAAAADTGFDLAEGPLLRAVLFDLGPDRRPHLHLTVHHLVIDAVSWRILNHDLDLAYRQALAGEPVDLGAKTSSFRQWATRLAAHAADGGFADQAAHWDAVPEAAPLPTDGPGPNVVSSRRIMPVRLERDETEVLLRVAPGRFRARASDVLLSALAWTMCRWSGEDRLVIEMEGHGREEIFDDIDLSRTVGWFTSSYPVALEVPGRTDDEADWPAVVRSVRRCLRAVPGNGLGHGALRHLAGAGAPAAEHTPPAVLFNYHSQTEEITRTADRSLFHAFHEPIGREQDERERVVQALEVVGAVEDGRLGFDLYYSVNLHEPGTIERVGAELVAALRSVARLCEPALGTGGDR</sequence>
<dbReference type="Pfam" id="PF00501">
    <property type="entry name" value="AMP-binding"/>
    <property type="match status" value="2"/>
</dbReference>
<keyword evidence="5" id="KW-0045">Antibiotic biosynthesis</keyword>
<keyword evidence="9" id="KW-1185">Reference proteome</keyword>
<dbReference type="PROSITE" id="PS00455">
    <property type="entry name" value="AMP_BINDING"/>
    <property type="match status" value="2"/>
</dbReference>
<dbReference type="SUPFAM" id="SSF47336">
    <property type="entry name" value="ACP-like"/>
    <property type="match status" value="2"/>
</dbReference>
<dbReference type="Pfam" id="PF00550">
    <property type="entry name" value="PP-binding"/>
    <property type="match status" value="2"/>
</dbReference>
<organism evidence="8 9">
    <name type="scientific">Streptomyces litmocidini</name>
    <dbReference type="NCBI Taxonomy" id="67318"/>
    <lineage>
        <taxon>Bacteria</taxon>
        <taxon>Bacillati</taxon>
        <taxon>Actinomycetota</taxon>
        <taxon>Actinomycetes</taxon>
        <taxon>Kitasatosporales</taxon>
        <taxon>Streptomycetaceae</taxon>
        <taxon>Streptomyces</taxon>
    </lineage>
</organism>
<dbReference type="NCBIfam" id="TIGR01720">
    <property type="entry name" value="NRPS-para261"/>
    <property type="match status" value="1"/>
</dbReference>
<dbReference type="Gene3D" id="3.30.559.30">
    <property type="entry name" value="Nonribosomal peptide synthetase, condensation domain"/>
    <property type="match status" value="4"/>
</dbReference>
<dbReference type="CDD" id="cd19534">
    <property type="entry name" value="E_NRPS"/>
    <property type="match status" value="2"/>
</dbReference>
<comment type="caution">
    <text evidence="8">The sequence shown here is derived from an EMBL/GenBank/DDBJ whole genome shotgun (WGS) entry which is preliminary data.</text>
</comment>
<feature type="compositionally biased region" description="Basic and acidic residues" evidence="6">
    <location>
        <begin position="1335"/>
        <end position="1347"/>
    </location>
</feature>
<dbReference type="SUPFAM" id="SSF52777">
    <property type="entry name" value="CoA-dependent acyltransferases"/>
    <property type="match status" value="8"/>
</dbReference>
<feature type="region of interest" description="Disordered" evidence="6">
    <location>
        <begin position="1302"/>
        <end position="1348"/>
    </location>
</feature>
<dbReference type="Proteomes" id="UP001611339">
    <property type="component" value="Unassembled WGS sequence"/>
</dbReference>
<evidence type="ECO:0000256" key="6">
    <source>
        <dbReference type="SAM" id="MobiDB-lite"/>
    </source>
</evidence>
<dbReference type="InterPro" id="IPR020845">
    <property type="entry name" value="AMP-binding_CS"/>
</dbReference>
<dbReference type="Gene3D" id="3.30.300.30">
    <property type="match status" value="2"/>
</dbReference>
<feature type="domain" description="Carrier" evidence="7">
    <location>
        <begin position="1004"/>
        <end position="1080"/>
    </location>
</feature>
<keyword evidence="3" id="KW-0597">Phosphoprotein</keyword>
<feature type="region of interest" description="Disordered" evidence="6">
    <location>
        <begin position="2533"/>
        <end position="2554"/>
    </location>
</feature>
<name>A0ABW7UDJ9_9ACTN</name>
<dbReference type="InterPro" id="IPR023213">
    <property type="entry name" value="CAT-like_dom_sf"/>
</dbReference>
<evidence type="ECO:0000313" key="9">
    <source>
        <dbReference type="Proteomes" id="UP001611339"/>
    </source>
</evidence>
<dbReference type="InterPro" id="IPR010060">
    <property type="entry name" value="NRPS_synth"/>
</dbReference>
<dbReference type="SMART" id="SM00823">
    <property type="entry name" value="PKS_PP"/>
    <property type="match status" value="2"/>
</dbReference>
<dbReference type="CDD" id="cd19543">
    <property type="entry name" value="DCL_NRPS"/>
    <property type="match status" value="1"/>
</dbReference>
<evidence type="ECO:0000256" key="4">
    <source>
        <dbReference type="ARBA" id="ARBA00022737"/>
    </source>
</evidence>
<dbReference type="InterPro" id="IPR045851">
    <property type="entry name" value="AMP-bd_C_sf"/>
</dbReference>
<evidence type="ECO:0000256" key="2">
    <source>
        <dbReference type="ARBA" id="ARBA00022450"/>
    </source>
</evidence>
<evidence type="ECO:0000259" key="7">
    <source>
        <dbReference type="PROSITE" id="PS50075"/>
    </source>
</evidence>
<reference evidence="8 9" key="1">
    <citation type="submission" date="2024-10" db="EMBL/GenBank/DDBJ databases">
        <title>The Natural Products Discovery Center: Release of the First 8490 Sequenced Strains for Exploring Actinobacteria Biosynthetic Diversity.</title>
        <authorList>
            <person name="Kalkreuter E."/>
            <person name="Kautsar S.A."/>
            <person name="Yang D."/>
            <person name="Bader C.D."/>
            <person name="Teijaro C.N."/>
            <person name="Fluegel L."/>
            <person name="Davis C.M."/>
            <person name="Simpson J.R."/>
            <person name="Lauterbach L."/>
            <person name="Steele A.D."/>
            <person name="Gui C."/>
            <person name="Meng S."/>
            <person name="Li G."/>
            <person name="Viehrig K."/>
            <person name="Ye F."/>
            <person name="Su P."/>
            <person name="Kiefer A.F."/>
            <person name="Nichols A."/>
            <person name="Cepeda A.J."/>
            <person name="Yan W."/>
            <person name="Fan B."/>
            <person name="Jiang Y."/>
            <person name="Adhikari A."/>
            <person name="Zheng C.-J."/>
            <person name="Schuster L."/>
            <person name="Cowan T.M."/>
            <person name="Smanski M.J."/>
            <person name="Chevrette M.G."/>
            <person name="De Carvalho L.P.S."/>
            <person name="Shen B."/>
        </authorList>
    </citation>
    <scope>NUCLEOTIDE SEQUENCE [LARGE SCALE GENOMIC DNA]</scope>
    <source>
        <strain evidence="8 9">NPDC020602</strain>
    </source>
</reference>
<accession>A0ABW7UDJ9</accession>
<proteinExistence type="predicted"/>
<dbReference type="EMBL" id="JBIRUI010000016">
    <property type="protein sequence ID" value="MFI1717726.1"/>
    <property type="molecule type" value="Genomic_DNA"/>
</dbReference>
<dbReference type="SUPFAM" id="SSF56801">
    <property type="entry name" value="Acetyl-CoA synthetase-like"/>
    <property type="match status" value="2"/>
</dbReference>
<keyword evidence="4" id="KW-0677">Repeat</keyword>
<keyword evidence="2" id="KW-0596">Phosphopantetheine</keyword>
<feature type="domain" description="Carrier" evidence="7">
    <location>
        <begin position="2552"/>
        <end position="2626"/>
    </location>
</feature>
<dbReference type="InterPro" id="IPR000873">
    <property type="entry name" value="AMP-dep_synth/lig_dom"/>
</dbReference>
<evidence type="ECO:0000256" key="3">
    <source>
        <dbReference type="ARBA" id="ARBA00022553"/>
    </source>
</evidence>
<dbReference type="InterPro" id="IPR001242">
    <property type="entry name" value="Condensation_dom"/>
</dbReference>
<dbReference type="NCBIfam" id="TIGR01733">
    <property type="entry name" value="AA-adenyl-dom"/>
    <property type="match status" value="2"/>
</dbReference>
<dbReference type="PANTHER" id="PTHR45527">
    <property type="entry name" value="NONRIBOSOMAL PEPTIDE SYNTHETASE"/>
    <property type="match status" value="1"/>
</dbReference>
<protein>
    <submittedName>
        <fullName evidence="8">Amino acid adenylation domain-containing protein</fullName>
    </submittedName>
</protein>
<dbReference type="InterPro" id="IPR025110">
    <property type="entry name" value="AMP-bd_C"/>
</dbReference>
<dbReference type="InterPro" id="IPR009081">
    <property type="entry name" value="PP-bd_ACP"/>
</dbReference>
<dbReference type="RefSeq" id="WP_398712188.1">
    <property type="nucleotide sequence ID" value="NZ_JBIRUI010000016.1"/>
</dbReference>
<dbReference type="CDD" id="cd05930">
    <property type="entry name" value="A_NRPS"/>
    <property type="match status" value="1"/>
</dbReference>
<evidence type="ECO:0000256" key="5">
    <source>
        <dbReference type="ARBA" id="ARBA00023194"/>
    </source>
</evidence>
<dbReference type="Gene3D" id="1.10.1200.10">
    <property type="entry name" value="ACP-like"/>
    <property type="match status" value="2"/>
</dbReference>
<dbReference type="Pfam" id="PF00668">
    <property type="entry name" value="Condensation"/>
    <property type="match status" value="4"/>
</dbReference>
<dbReference type="Pfam" id="PF13193">
    <property type="entry name" value="AMP-binding_C"/>
    <property type="match status" value="2"/>
</dbReference>